<feature type="transmembrane region" description="Helical" evidence="5">
    <location>
        <begin position="6"/>
        <end position="26"/>
    </location>
</feature>
<organism evidence="7 8">
    <name type="scientific">Urechidicola vernalis</name>
    <dbReference type="NCBI Taxonomy" id="3075600"/>
    <lineage>
        <taxon>Bacteria</taxon>
        <taxon>Pseudomonadati</taxon>
        <taxon>Bacteroidota</taxon>
        <taxon>Flavobacteriia</taxon>
        <taxon>Flavobacteriales</taxon>
        <taxon>Flavobacteriaceae</taxon>
        <taxon>Urechidicola</taxon>
    </lineage>
</organism>
<feature type="transmembrane region" description="Helical" evidence="5">
    <location>
        <begin position="103"/>
        <end position="121"/>
    </location>
</feature>
<comment type="subcellular location">
    <subcellularLocation>
        <location evidence="1">Membrane</location>
        <topology evidence="1">Multi-pass membrane protein</topology>
    </subcellularLocation>
</comment>
<evidence type="ECO:0000256" key="3">
    <source>
        <dbReference type="ARBA" id="ARBA00022989"/>
    </source>
</evidence>
<dbReference type="Proteomes" id="UP001252186">
    <property type="component" value="Unassembled WGS sequence"/>
</dbReference>
<dbReference type="Pfam" id="PF04932">
    <property type="entry name" value="Wzy_C"/>
    <property type="match status" value="1"/>
</dbReference>
<dbReference type="EMBL" id="JAVRHV010000001">
    <property type="protein sequence ID" value="MDT0552258.1"/>
    <property type="molecule type" value="Genomic_DNA"/>
</dbReference>
<evidence type="ECO:0000313" key="7">
    <source>
        <dbReference type="EMBL" id="MDT0552258.1"/>
    </source>
</evidence>
<keyword evidence="2 5" id="KW-0812">Transmembrane</keyword>
<reference evidence="7 8" key="1">
    <citation type="submission" date="2023-09" db="EMBL/GenBank/DDBJ databases">
        <authorList>
            <person name="Rey-Velasco X."/>
        </authorList>
    </citation>
    <scope>NUCLEOTIDE SEQUENCE [LARGE SCALE GENOMIC DNA]</scope>
    <source>
        <strain evidence="7 8">P050</strain>
    </source>
</reference>
<feature type="transmembrane region" description="Helical" evidence="5">
    <location>
        <begin position="163"/>
        <end position="180"/>
    </location>
</feature>
<feature type="transmembrane region" description="Helical" evidence="5">
    <location>
        <begin position="133"/>
        <end position="151"/>
    </location>
</feature>
<feature type="transmembrane region" description="Helical" evidence="5">
    <location>
        <begin position="206"/>
        <end position="224"/>
    </location>
</feature>
<evidence type="ECO:0000256" key="5">
    <source>
        <dbReference type="SAM" id="Phobius"/>
    </source>
</evidence>
<proteinExistence type="predicted"/>
<feature type="transmembrane region" description="Helical" evidence="5">
    <location>
        <begin position="76"/>
        <end position="96"/>
    </location>
</feature>
<feature type="transmembrane region" description="Helical" evidence="5">
    <location>
        <begin position="231"/>
        <end position="247"/>
    </location>
</feature>
<evidence type="ECO:0000313" key="8">
    <source>
        <dbReference type="Proteomes" id="UP001252186"/>
    </source>
</evidence>
<feature type="transmembrane region" description="Helical" evidence="5">
    <location>
        <begin position="405"/>
        <end position="426"/>
    </location>
</feature>
<feature type="transmembrane region" description="Helical" evidence="5">
    <location>
        <begin position="253"/>
        <end position="271"/>
    </location>
</feature>
<accession>A0ABU2Y223</accession>
<keyword evidence="3 5" id="KW-1133">Transmembrane helix</keyword>
<keyword evidence="4 5" id="KW-0472">Membrane</keyword>
<name>A0ABU2Y223_9FLAO</name>
<sequence length="451" mass="50664">MTSKKYLLNINLLLVALHMALGILLLNRTISKTLNITLFVIAFTSIIITKNKNQEAVLWSAYVVGSEVLFRMSKGLLFYEFPKYMVLIFLITGLIVEKKRHGVSPVYIIYILLLLIGITFSDIPYPESIRTNIVFNLSGPILLGICGLYMYHRKISKATMLNILKYMGLPIISMVAYIFFKTPDLQEIVFGGVSNRAASGGYGPNQVASILGIGVFIFSIYLLVSKKFSGFLILDVIILIYISYRGLVTLSRGGLITGVFAITVFAVFYLLSRKNTIYHVLKYFILLLGAAIPLFLYTSNVTGGMLLNRYTNKNARGVAKTDISAGRVTIFKNELEGFFENPFFGMGVGTGKYKRIDELGYRVASHNEMSRLLGEHGLIGLFIIFLLLVVPLLNMYKQPLEDRAYLSAFLIFWFLTINHSAMRLAMPAFLYGLSLMTISNKKTIILERINP</sequence>
<dbReference type="RefSeq" id="WP_311592108.1">
    <property type="nucleotide sequence ID" value="NZ_JAVRHV010000001.1"/>
</dbReference>
<evidence type="ECO:0000259" key="6">
    <source>
        <dbReference type="Pfam" id="PF04932"/>
    </source>
</evidence>
<evidence type="ECO:0000256" key="1">
    <source>
        <dbReference type="ARBA" id="ARBA00004141"/>
    </source>
</evidence>
<feature type="domain" description="O-antigen ligase-related" evidence="6">
    <location>
        <begin position="239"/>
        <end position="385"/>
    </location>
</feature>
<comment type="caution">
    <text evidence="7">The sequence shown here is derived from an EMBL/GenBank/DDBJ whole genome shotgun (WGS) entry which is preliminary data.</text>
</comment>
<feature type="transmembrane region" description="Helical" evidence="5">
    <location>
        <begin position="283"/>
        <end position="307"/>
    </location>
</feature>
<evidence type="ECO:0000256" key="2">
    <source>
        <dbReference type="ARBA" id="ARBA00022692"/>
    </source>
</evidence>
<feature type="transmembrane region" description="Helical" evidence="5">
    <location>
        <begin position="376"/>
        <end position="393"/>
    </location>
</feature>
<dbReference type="PANTHER" id="PTHR37422:SF13">
    <property type="entry name" value="LIPOPOLYSACCHARIDE BIOSYNTHESIS PROTEIN PA4999-RELATED"/>
    <property type="match status" value="1"/>
</dbReference>
<dbReference type="InterPro" id="IPR007016">
    <property type="entry name" value="O-antigen_ligase-rel_domated"/>
</dbReference>
<keyword evidence="7" id="KW-0436">Ligase</keyword>
<keyword evidence="8" id="KW-1185">Reference proteome</keyword>
<dbReference type="GO" id="GO:0016874">
    <property type="term" value="F:ligase activity"/>
    <property type="evidence" value="ECO:0007669"/>
    <property type="project" value="UniProtKB-KW"/>
</dbReference>
<protein>
    <submittedName>
        <fullName evidence="7">O-antigen ligase family protein</fullName>
    </submittedName>
</protein>
<evidence type="ECO:0000256" key="4">
    <source>
        <dbReference type="ARBA" id="ARBA00023136"/>
    </source>
</evidence>
<dbReference type="InterPro" id="IPR051533">
    <property type="entry name" value="WaaL-like"/>
</dbReference>
<gene>
    <name evidence="7" type="ORF">RM519_03265</name>
</gene>
<dbReference type="PANTHER" id="PTHR37422">
    <property type="entry name" value="TEICHURONIC ACID BIOSYNTHESIS PROTEIN TUAE"/>
    <property type="match status" value="1"/>
</dbReference>